<evidence type="ECO:0000256" key="2">
    <source>
        <dbReference type="ARBA" id="ARBA00022723"/>
    </source>
</evidence>
<dbReference type="Gene3D" id="2.20.28.10">
    <property type="match status" value="1"/>
</dbReference>
<evidence type="ECO:0000256" key="3">
    <source>
        <dbReference type="ARBA" id="ARBA00022982"/>
    </source>
</evidence>
<feature type="domain" description="Rubredoxin-like" evidence="5">
    <location>
        <begin position="1"/>
        <end position="44"/>
    </location>
</feature>
<dbReference type="SUPFAM" id="SSF57802">
    <property type="entry name" value="Rubredoxin-like"/>
    <property type="match status" value="1"/>
</dbReference>
<keyword evidence="2" id="KW-0479">Metal-binding</keyword>
<dbReference type="EMBL" id="JACRSO010000003">
    <property type="protein sequence ID" value="MBC8529253.1"/>
    <property type="molecule type" value="Genomic_DNA"/>
</dbReference>
<accession>A0A926D011</accession>
<keyword evidence="7" id="KW-1185">Reference proteome</keyword>
<evidence type="ECO:0000256" key="4">
    <source>
        <dbReference type="ARBA" id="ARBA00023004"/>
    </source>
</evidence>
<proteinExistence type="predicted"/>
<keyword evidence="4" id="KW-0408">Iron</keyword>
<dbReference type="PROSITE" id="PS50903">
    <property type="entry name" value="RUBREDOXIN_LIKE"/>
    <property type="match status" value="1"/>
</dbReference>
<dbReference type="PANTHER" id="PTHR48136:SF1">
    <property type="entry name" value="RUBREDOXIN-LIKE SUPERFAMILY PROTEIN"/>
    <property type="match status" value="1"/>
</dbReference>
<evidence type="ECO:0000313" key="6">
    <source>
        <dbReference type="EMBL" id="MBC8529253.1"/>
    </source>
</evidence>
<name>A0A926D011_9FIRM</name>
<dbReference type="PANTHER" id="PTHR48136">
    <property type="entry name" value="RUBREDOXIN-LIKE SUPERFAMILY PROTEIN"/>
    <property type="match status" value="1"/>
</dbReference>
<evidence type="ECO:0000256" key="1">
    <source>
        <dbReference type="ARBA" id="ARBA00022448"/>
    </source>
</evidence>
<organism evidence="6 7">
    <name type="scientific">Luoshenia tenuis</name>
    <dbReference type="NCBI Taxonomy" id="2763654"/>
    <lineage>
        <taxon>Bacteria</taxon>
        <taxon>Bacillati</taxon>
        <taxon>Bacillota</taxon>
        <taxon>Clostridia</taxon>
        <taxon>Christensenellales</taxon>
        <taxon>Christensenellaceae</taxon>
        <taxon>Luoshenia</taxon>
    </lineage>
</organism>
<evidence type="ECO:0000259" key="5">
    <source>
        <dbReference type="PROSITE" id="PS50903"/>
    </source>
</evidence>
<dbReference type="InterPro" id="IPR024935">
    <property type="entry name" value="Rubredoxin_dom"/>
</dbReference>
<dbReference type="Proteomes" id="UP000654279">
    <property type="component" value="Unassembled WGS sequence"/>
</dbReference>
<dbReference type="RefSeq" id="WP_138294787.1">
    <property type="nucleotide sequence ID" value="NZ_JACRSO010000003.1"/>
</dbReference>
<keyword evidence="1" id="KW-0813">Transport</keyword>
<reference evidence="6" key="1">
    <citation type="submission" date="2020-08" db="EMBL/GenBank/DDBJ databases">
        <title>Genome public.</title>
        <authorList>
            <person name="Liu C."/>
            <person name="Sun Q."/>
        </authorList>
    </citation>
    <scope>NUCLEOTIDE SEQUENCE</scope>
    <source>
        <strain evidence="6">NSJ-44</strain>
    </source>
</reference>
<sequence length="45" mass="5059">MAKYVCSICGYVYDEEVEGTPFDQLPEDYECPLCGAGKDAFEQED</sequence>
<gene>
    <name evidence="6" type="ORF">H8699_07420</name>
</gene>
<dbReference type="GO" id="GO:0005506">
    <property type="term" value="F:iron ion binding"/>
    <property type="evidence" value="ECO:0007669"/>
    <property type="project" value="InterPro"/>
</dbReference>
<comment type="caution">
    <text evidence="6">The sequence shown here is derived from an EMBL/GenBank/DDBJ whole genome shotgun (WGS) entry which is preliminary data.</text>
</comment>
<protein>
    <submittedName>
        <fullName evidence="6">Rubredoxin</fullName>
    </submittedName>
</protein>
<dbReference type="InterPro" id="IPR024934">
    <property type="entry name" value="Rubredoxin-like_dom"/>
</dbReference>
<dbReference type="AlphaFoldDB" id="A0A926D011"/>
<dbReference type="CDD" id="cd00730">
    <property type="entry name" value="rubredoxin"/>
    <property type="match status" value="1"/>
</dbReference>
<evidence type="ECO:0000313" key="7">
    <source>
        <dbReference type="Proteomes" id="UP000654279"/>
    </source>
</evidence>
<keyword evidence="3" id="KW-0249">Electron transport</keyword>
<dbReference type="Pfam" id="PF00301">
    <property type="entry name" value="Rubredoxin"/>
    <property type="match status" value="1"/>
</dbReference>